<dbReference type="KEGG" id="psu:Psesu_2811"/>
<proteinExistence type="predicted"/>
<protein>
    <submittedName>
        <fullName evidence="3">Aldo/keto reductase</fullName>
    </submittedName>
</protein>
<name>E6WWT8_PSEUU</name>
<dbReference type="AlphaFoldDB" id="E6WWT8"/>
<evidence type="ECO:0000259" key="2">
    <source>
        <dbReference type="Pfam" id="PF00248"/>
    </source>
</evidence>
<gene>
    <name evidence="3" type="ordered locus">Psesu_2811</name>
</gene>
<dbReference type="Pfam" id="PF00248">
    <property type="entry name" value="Aldo_ket_red"/>
    <property type="match status" value="1"/>
</dbReference>
<dbReference type="EMBL" id="CP002446">
    <property type="protein sequence ID" value="ADV28637.1"/>
    <property type="molecule type" value="Genomic_DNA"/>
</dbReference>
<dbReference type="Proteomes" id="UP000008632">
    <property type="component" value="Chromosome"/>
</dbReference>
<reference evidence="3 4" key="1">
    <citation type="submission" date="2011-01" db="EMBL/GenBank/DDBJ databases">
        <title>Complete sequence of Pseudoxanthomonas suwonensis 11-1.</title>
        <authorList>
            <consortium name="US DOE Joint Genome Institute"/>
            <person name="Lucas S."/>
            <person name="Copeland A."/>
            <person name="Lapidus A."/>
            <person name="Cheng J.-F."/>
            <person name="Goodwin L."/>
            <person name="Pitluck S."/>
            <person name="Teshima H."/>
            <person name="Detter J.C."/>
            <person name="Han C."/>
            <person name="Tapia R."/>
            <person name="Land M."/>
            <person name="Hauser L."/>
            <person name="Kyrpides N."/>
            <person name="Ivanova N."/>
            <person name="Ovchinnikova G."/>
            <person name="Siebers A.K."/>
            <person name="Allgaier M."/>
            <person name="Thelen M.P."/>
            <person name="Hugenholtz P."/>
            <person name="Gladden J."/>
            <person name="Woyke T."/>
        </authorList>
    </citation>
    <scope>NUCLEOTIDE SEQUENCE [LARGE SCALE GENOMIC DNA]</scope>
    <source>
        <strain evidence="4">11-1</strain>
    </source>
</reference>
<dbReference type="eggNOG" id="COG0656">
    <property type="taxonomic scope" value="Bacteria"/>
</dbReference>
<evidence type="ECO:0000313" key="3">
    <source>
        <dbReference type="EMBL" id="ADV28637.1"/>
    </source>
</evidence>
<feature type="domain" description="NADP-dependent oxidoreductase" evidence="2">
    <location>
        <begin position="59"/>
        <end position="298"/>
    </location>
</feature>
<evidence type="ECO:0000256" key="1">
    <source>
        <dbReference type="SAM" id="SignalP"/>
    </source>
</evidence>
<dbReference type="PROSITE" id="PS51318">
    <property type="entry name" value="TAT"/>
    <property type="match status" value="1"/>
</dbReference>
<organism evidence="3 4">
    <name type="scientific">Pseudoxanthomonas suwonensis (strain 11-1)</name>
    <dbReference type="NCBI Taxonomy" id="743721"/>
    <lineage>
        <taxon>Bacteria</taxon>
        <taxon>Pseudomonadati</taxon>
        <taxon>Pseudomonadota</taxon>
        <taxon>Gammaproteobacteria</taxon>
        <taxon>Lysobacterales</taxon>
        <taxon>Lysobacteraceae</taxon>
        <taxon>Pseudoxanthomonas</taxon>
    </lineage>
</organism>
<dbReference type="PANTHER" id="PTHR43312:SF1">
    <property type="entry name" value="NADP-DEPENDENT OXIDOREDUCTASE DOMAIN-CONTAINING PROTEIN"/>
    <property type="match status" value="1"/>
</dbReference>
<dbReference type="PANTHER" id="PTHR43312">
    <property type="entry name" value="D-THREO-ALDOSE 1-DEHYDROGENASE"/>
    <property type="match status" value="1"/>
</dbReference>
<dbReference type="InterPro" id="IPR023210">
    <property type="entry name" value="NADP_OxRdtase_dom"/>
</dbReference>
<evidence type="ECO:0000313" key="4">
    <source>
        <dbReference type="Proteomes" id="UP000008632"/>
    </source>
</evidence>
<dbReference type="CDD" id="cd19095">
    <property type="entry name" value="AKR_PA4992-like"/>
    <property type="match status" value="1"/>
</dbReference>
<keyword evidence="4" id="KW-1185">Reference proteome</keyword>
<dbReference type="InterPro" id="IPR036812">
    <property type="entry name" value="NAD(P)_OxRdtase_dom_sf"/>
</dbReference>
<keyword evidence="1" id="KW-0732">Signal</keyword>
<accession>E6WWT8</accession>
<dbReference type="HOGENOM" id="CLU_064726_0_0_6"/>
<dbReference type="SUPFAM" id="SSF51430">
    <property type="entry name" value="NAD(P)-linked oxidoreductase"/>
    <property type="match status" value="1"/>
</dbReference>
<dbReference type="STRING" id="743721.Psesu_2811"/>
<dbReference type="InterPro" id="IPR006311">
    <property type="entry name" value="TAT_signal"/>
</dbReference>
<feature type="chain" id="PRO_5003214630" evidence="1">
    <location>
        <begin position="24"/>
        <end position="316"/>
    </location>
</feature>
<dbReference type="InterPro" id="IPR053135">
    <property type="entry name" value="AKR2_Oxidoreductase"/>
</dbReference>
<feature type="signal peptide" evidence="1">
    <location>
        <begin position="1"/>
        <end position="23"/>
    </location>
</feature>
<dbReference type="RefSeq" id="WP_013536463.1">
    <property type="nucleotide sequence ID" value="NC_014924.1"/>
</dbReference>
<sequence>MNMPSRRRFLAHSLLATSAVAGASLLGTPGRLWAAAGETKASPLLTRPIPSTGELLPVIGAGTSGSYDVDPGSAEYAQLQRVVKHFFEGGGRVIDTSPNYGRSDTVLGSLLADGGWRKQCFLATKIAADSREAAEAQWAESLRRLRTDHVELLQVHNLRDWKRQLPYARELKAQGRTKYVGVTHYTDAGLPELEQVLRSEALDFIQIHYSVNSAAAAKTVLPLALDRGVAVIINRAFDDGRLFAKVRDTPLPAWAADVGVTSWAQMFLKFAISHPAVTVVIPATGKPERQLDQLKAGTGPLLDTPQQQELLRRFSA</sequence>
<dbReference type="Gene3D" id="3.20.20.100">
    <property type="entry name" value="NADP-dependent oxidoreductase domain"/>
    <property type="match status" value="1"/>
</dbReference>